<reference evidence="9 10" key="1">
    <citation type="submission" date="2016-02" db="EMBL/GenBank/DDBJ databases">
        <title>Genome analysis of coral dinoflagellate symbionts highlights evolutionary adaptations to a symbiotic lifestyle.</title>
        <authorList>
            <person name="Aranda M."/>
            <person name="Li Y."/>
            <person name="Liew Y.J."/>
            <person name="Baumgarten S."/>
            <person name="Simakov O."/>
            <person name="Wilson M."/>
            <person name="Piel J."/>
            <person name="Ashoor H."/>
            <person name="Bougouffa S."/>
            <person name="Bajic V.B."/>
            <person name="Ryu T."/>
            <person name="Ravasi T."/>
            <person name="Bayer T."/>
            <person name="Micklem G."/>
            <person name="Kim H."/>
            <person name="Bhak J."/>
            <person name="Lajeunesse T.C."/>
            <person name="Voolstra C.R."/>
        </authorList>
    </citation>
    <scope>NUCLEOTIDE SEQUENCE [LARGE SCALE GENOMIC DNA]</scope>
    <source>
        <strain evidence="9 10">CCMP2467</strain>
    </source>
</reference>
<dbReference type="GO" id="GO:0005524">
    <property type="term" value="F:ATP binding"/>
    <property type="evidence" value="ECO:0007669"/>
    <property type="project" value="UniProtKB-KW"/>
</dbReference>
<dbReference type="NCBIfam" id="NF001413">
    <property type="entry name" value="PRK00290.1"/>
    <property type="match status" value="1"/>
</dbReference>
<dbReference type="FunFam" id="3.30.30.30:FF:000001">
    <property type="entry name" value="heat shock 70 kDa protein-like"/>
    <property type="match status" value="1"/>
</dbReference>
<keyword evidence="10" id="KW-1185">Reference proteome</keyword>
<evidence type="ECO:0000256" key="3">
    <source>
        <dbReference type="ARBA" id="ARBA00022741"/>
    </source>
</evidence>
<dbReference type="InterPro" id="IPR018181">
    <property type="entry name" value="Heat_shock_70_CS"/>
</dbReference>
<dbReference type="EMBL" id="LSRX01000185">
    <property type="protein sequence ID" value="OLQ05431.1"/>
    <property type="molecule type" value="Genomic_DNA"/>
</dbReference>
<dbReference type="SUPFAM" id="SSF53067">
    <property type="entry name" value="Actin-like ATPase domain"/>
    <property type="match status" value="2"/>
</dbReference>
<dbReference type="OrthoDB" id="413580at2759"/>
<dbReference type="InterPro" id="IPR013126">
    <property type="entry name" value="Hsp_70_fam"/>
</dbReference>
<feature type="coiled-coil region" evidence="7">
    <location>
        <begin position="290"/>
        <end position="317"/>
    </location>
</feature>
<dbReference type="Gene3D" id="2.60.34.10">
    <property type="entry name" value="Substrate Binding Domain Of DNAk, Chain A, domain 1"/>
    <property type="match status" value="1"/>
</dbReference>
<dbReference type="FunFam" id="1.20.1270.10:FF:000016">
    <property type="entry name" value="Heat shock protein 70"/>
    <property type="match status" value="1"/>
</dbReference>
<protein>
    <submittedName>
        <fullName evidence="9">Heat shock 70 kDa protein</fullName>
    </submittedName>
</protein>
<dbReference type="PROSITE" id="PS01036">
    <property type="entry name" value="HSP70_3"/>
    <property type="match status" value="1"/>
</dbReference>
<dbReference type="AlphaFoldDB" id="A0A1Q9EDF8"/>
<feature type="domain" description="EF-hand" evidence="8">
    <location>
        <begin position="710"/>
        <end position="745"/>
    </location>
</feature>
<dbReference type="CDD" id="cd10233">
    <property type="entry name" value="ASKHA_NBD_HSP70_HSPA1"/>
    <property type="match status" value="1"/>
</dbReference>
<proteinExistence type="inferred from homology"/>
<evidence type="ECO:0000259" key="8">
    <source>
        <dbReference type="PROSITE" id="PS50222"/>
    </source>
</evidence>
<evidence type="ECO:0000313" key="9">
    <source>
        <dbReference type="EMBL" id="OLQ05431.1"/>
    </source>
</evidence>
<dbReference type="SUPFAM" id="SSF47473">
    <property type="entry name" value="EF-hand"/>
    <property type="match status" value="2"/>
</dbReference>
<evidence type="ECO:0000256" key="5">
    <source>
        <dbReference type="ARBA" id="ARBA00022840"/>
    </source>
</evidence>
<accession>A0A1Q9EDF8</accession>
<dbReference type="Pfam" id="PF00012">
    <property type="entry name" value="HSP70"/>
    <property type="match status" value="1"/>
</dbReference>
<dbReference type="Gene3D" id="1.20.1270.10">
    <property type="match status" value="1"/>
</dbReference>
<keyword evidence="3" id="KW-0547">Nucleotide-binding</keyword>
<keyword evidence="4" id="KW-0106">Calcium</keyword>
<dbReference type="InterPro" id="IPR043129">
    <property type="entry name" value="ATPase_NBD"/>
</dbReference>
<evidence type="ECO:0000256" key="7">
    <source>
        <dbReference type="SAM" id="Coils"/>
    </source>
</evidence>
<feature type="domain" description="EF-hand" evidence="8">
    <location>
        <begin position="746"/>
        <end position="780"/>
    </location>
</feature>
<dbReference type="Pfam" id="PF05517">
    <property type="entry name" value="p25-alpha"/>
    <property type="match status" value="1"/>
</dbReference>
<name>A0A1Q9EDF8_SYMMI</name>
<organism evidence="9 10">
    <name type="scientific">Symbiodinium microadriaticum</name>
    <name type="common">Dinoflagellate</name>
    <name type="synonym">Zooxanthella microadriatica</name>
    <dbReference type="NCBI Taxonomy" id="2951"/>
    <lineage>
        <taxon>Eukaryota</taxon>
        <taxon>Sar</taxon>
        <taxon>Alveolata</taxon>
        <taxon>Dinophyceae</taxon>
        <taxon>Suessiales</taxon>
        <taxon>Symbiodiniaceae</taxon>
        <taxon>Symbiodinium</taxon>
    </lineage>
</organism>
<dbReference type="PRINTS" id="PR00301">
    <property type="entry name" value="HEATSHOCK70"/>
</dbReference>
<dbReference type="Gene3D" id="1.10.238.10">
    <property type="entry name" value="EF-hand"/>
    <property type="match status" value="2"/>
</dbReference>
<evidence type="ECO:0000256" key="2">
    <source>
        <dbReference type="ARBA" id="ARBA00010994"/>
    </source>
</evidence>
<dbReference type="Proteomes" id="UP000186817">
    <property type="component" value="Unassembled WGS sequence"/>
</dbReference>
<dbReference type="GO" id="GO:0015631">
    <property type="term" value="F:tubulin binding"/>
    <property type="evidence" value="ECO:0007669"/>
    <property type="project" value="InterPro"/>
</dbReference>
<dbReference type="InterPro" id="IPR029048">
    <property type="entry name" value="HSP70_C_sf"/>
</dbReference>
<dbReference type="FunFam" id="3.30.420.40:FF:000026">
    <property type="entry name" value="Heat shock protein 70"/>
    <property type="match status" value="1"/>
</dbReference>
<comment type="similarity">
    <text evidence="1">Belongs to the heat shock protein 70 family.</text>
</comment>
<dbReference type="SUPFAM" id="SSF100920">
    <property type="entry name" value="Heat shock protein 70kD (HSP70), peptide-binding domain"/>
    <property type="match status" value="1"/>
</dbReference>
<keyword evidence="7" id="KW-0175">Coiled coil</keyword>
<dbReference type="SMART" id="SM00054">
    <property type="entry name" value="EFh"/>
    <property type="match status" value="2"/>
</dbReference>
<sequence>MAKKTAIGIDTRLSMALRPPTWADLGTTYSCVGVWKNDGVEIIANDQGNRTTPSYVAFTDTERLIGDAAKNQVFDAKRLIGRKFQDPIVQSDIKLWPFKCVAGPSDKPLIVVQVEGEEKKFHPEEISSMVLLKMKETAEAYLGTKLNDAVVTVPAYFNDSQRQATKDAGTISGMNVLRIINERLNLINVSTSGPTAAAIAYGLDKKGSGERNVLIYDTWLLHYYLASKFESSSTDMGGGTFDVSLLTIEDGIFEVKATAGDTHLGGEDFDNRVVDFCIQDFKRKNRGKDMAGNQRAIRRLRTQCERAKRTLSSSTQATIEIDSLFEGIDYSCSLSRARFEELCMDYFRNSMGPVEKCLKDSGIDKKSVHDVVLVGGSTRIPKVQSMIQEFFNGKEPNRSINPDEAVAYGAAVQAAILTGEGSSQVQDLLLLDVTPLSMGLETAGGVMTKLIERNTTIPTKKEIGNGAQTFTTYADNQPGVLIQVFEGERAMTKDNNLLGKFHLDGIPPAPRGVPQIEVTYDIDANGILNVSASDKSTGKSNQITITNEKGRLSQSEIDRMVQEADVAGRAPRTSKEKFRAEDEANKMKIEAKNGLENYCFTMRNTLNEEKLKDKFEGGDKEKIESAVQETLDWLDKNQLAEKDEFEAKQKELEGIVNPIMMKVYQAAGGGGMPEGGMPGGGMGGAPGGGASGPTVEEAVSKAILRETGEAREERIKKAFQAYDATGDGSLNIEELRQTLKVLGSFSEDEVRKVCADLDKSKDGEVDFHEFTSWIKSGTGPPAAMKAKAILAPSDSDGLEAVYYNFCGAGHSDMDGIKSGTGPPAAMKAKAILAPSDSDGLEAVYYNFCGAGHSDMDGKSFKRLCQDCELMDKRLDATGVDLIFADNRVKPRGQNRIDFLQFESALELLAEKKGVAKADIRKDMVLQGGPKVAKSTSVPVIPANRKHKENLRQISQKRILSIIKRPANEPKGQETWRKDVNNKELWKVFGLDNAAGRTLKRIYSGTEVGVVSPVNAQRSLRRTPTAEMMMVGKAQSDGLVLGPKGAFSLEGYRLPTPVSYAS</sequence>
<evidence type="ECO:0000313" key="10">
    <source>
        <dbReference type="Proteomes" id="UP000186817"/>
    </source>
</evidence>
<dbReference type="Gene3D" id="3.30.30.30">
    <property type="match status" value="1"/>
</dbReference>
<keyword evidence="6 9" id="KW-0346">Stress response</keyword>
<dbReference type="GO" id="GO:0005509">
    <property type="term" value="F:calcium ion binding"/>
    <property type="evidence" value="ECO:0007669"/>
    <property type="project" value="InterPro"/>
</dbReference>
<dbReference type="PROSITE" id="PS00018">
    <property type="entry name" value="EF_HAND_1"/>
    <property type="match status" value="1"/>
</dbReference>
<dbReference type="Gene3D" id="3.90.640.10">
    <property type="entry name" value="Actin, Chain A, domain 4"/>
    <property type="match status" value="1"/>
</dbReference>
<dbReference type="GO" id="GO:0140662">
    <property type="term" value="F:ATP-dependent protein folding chaperone"/>
    <property type="evidence" value="ECO:0007669"/>
    <property type="project" value="InterPro"/>
</dbReference>
<gene>
    <name evidence="9" type="ORF">AK812_SmicGene11384</name>
</gene>
<evidence type="ECO:0000256" key="6">
    <source>
        <dbReference type="ARBA" id="ARBA00023016"/>
    </source>
</evidence>
<evidence type="ECO:0000256" key="4">
    <source>
        <dbReference type="ARBA" id="ARBA00022837"/>
    </source>
</evidence>
<dbReference type="PROSITE" id="PS50222">
    <property type="entry name" value="EF_HAND_2"/>
    <property type="match status" value="2"/>
</dbReference>
<dbReference type="Pfam" id="PF13499">
    <property type="entry name" value="EF-hand_7"/>
    <property type="match status" value="1"/>
</dbReference>
<dbReference type="InterPro" id="IPR011992">
    <property type="entry name" value="EF-hand-dom_pair"/>
</dbReference>
<dbReference type="SUPFAM" id="SSF100934">
    <property type="entry name" value="Heat shock protein 70kD (HSP70), C-terminal subdomain"/>
    <property type="match status" value="1"/>
</dbReference>
<dbReference type="CDD" id="cd00051">
    <property type="entry name" value="EFh"/>
    <property type="match status" value="1"/>
</dbReference>
<dbReference type="InterPro" id="IPR018247">
    <property type="entry name" value="EF_Hand_1_Ca_BS"/>
</dbReference>
<dbReference type="Gene3D" id="3.30.420.40">
    <property type="match status" value="2"/>
</dbReference>
<dbReference type="InterPro" id="IPR029047">
    <property type="entry name" value="HSP70_peptide-bd_sf"/>
</dbReference>
<dbReference type="InterPro" id="IPR002048">
    <property type="entry name" value="EF_hand_dom"/>
</dbReference>
<keyword evidence="5" id="KW-0067">ATP-binding</keyword>
<dbReference type="FunFam" id="2.60.34.10:FF:000002">
    <property type="entry name" value="Heat shock 70 kDa"/>
    <property type="match status" value="1"/>
</dbReference>
<dbReference type="FunFam" id="3.90.640.10:FF:000002">
    <property type="entry name" value="Heat shock 70 kDa"/>
    <property type="match status" value="1"/>
</dbReference>
<evidence type="ECO:0000256" key="1">
    <source>
        <dbReference type="ARBA" id="ARBA00007381"/>
    </source>
</evidence>
<comment type="similarity">
    <text evidence="2">Belongs to the TPPP family.</text>
</comment>
<dbReference type="GO" id="GO:0046785">
    <property type="term" value="P:microtubule polymerization"/>
    <property type="evidence" value="ECO:0007669"/>
    <property type="project" value="InterPro"/>
</dbReference>
<comment type="caution">
    <text evidence="9">The sequence shown here is derived from an EMBL/GenBank/DDBJ whole genome shotgun (WGS) entry which is preliminary data.</text>
</comment>
<dbReference type="PANTHER" id="PTHR19375">
    <property type="entry name" value="HEAT SHOCK PROTEIN 70KDA"/>
    <property type="match status" value="1"/>
</dbReference>
<dbReference type="InterPro" id="IPR008907">
    <property type="entry name" value="TPP/p25"/>
</dbReference>